<organism evidence="1 2">
    <name type="scientific">Streptomyces corchorusii</name>
    <name type="common">Streptomyces chibaensis</name>
    <dbReference type="NCBI Taxonomy" id="1903"/>
    <lineage>
        <taxon>Bacteria</taxon>
        <taxon>Bacillati</taxon>
        <taxon>Actinomycetota</taxon>
        <taxon>Actinomycetes</taxon>
        <taxon>Kitasatosporales</taxon>
        <taxon>Streptomycetaceae</taxon>
        <taxon>Streptomyces</taxon>
    </lineage>
</organism>
<accession>A0A101QM49</accession>
<reference evidence="1 2" key="1">
    <citation type="submission" date="2015-10" db="EMBL/GenBank/DDBJ databases">
        <title>Draft genome sequence of Streptomyces corchorusii DSM 40340, type strain for the species Streptomyces corchorusii.</title>
        <authorList>
            <person name="Ruckert C."/>
            <person name="Winkler A."/>
            <person name="Kalinowski J."/>
            <person name="Kampfer P."/>
            <person name="Glaeser S."/>
        </authorList>
    </citation>
    <scope>NUCLEOTIDE SEQUENCE [LARGE SCALE GENOMIC DNA]</scope>
    <source>
        <strain evidence="1 2">DSM 40340</strain>
    </source>
</reference>
<evidence type="ECO:0000313" key="2">
    <source>
        <dbReference type="Proteomes" id="UP000053398"/>
    </source>
</evidence>
<dbReference type="Proteomes" id="UP000053398">
    <property type="component" value="Unassembled WGS sequence"/>
</dbReference>
<proteinExistence type="predicted"/>
<keyword evidence="2" id="KW-1185">Reference proteome</keyword>
<comment type="caution">
    <text evidence="1">The sequence shown here is derived from an EMBL/GenBank/DDBJ whole genome shotgun (WGS) entry which is preliminary data.</text>
</comment>
<name>A0A101QM49_STRCK</name>
<protein>
    <submittedName>
        <fullName evidence="1">Uncharacterized protein</fullName>
    </submittedName>
</protein>
<dbReference type="AlphaFoldDB" id="A0A101QM49"/>
<gene>
    <name evidence="1" type="ORF">AQJ11_02850</name>
</gene>
<sequence length="71" mass="7916">MTDQPDKPAAKPATRTLLAHALQQDRQRQASGVRVEYRARVPRHLLAAALAEAFAVIERETQQQDTPPTLD</sequence>
<dbReference type="EMBL" id="LMWP01000002">
    <property type="protein sequence ID" value="KUN32480.1"/>
    <property type="molecule type" value="Genomic_DNA"/>
</dbReference>
<dbReference type="RefSeq" id="WP_059261691.1">
    <property type="nucleotide sequence ID" value="NZ_KQ948351.1"/>
</dbReference>
<evidence type="ECO:0000313" key="1">
    <source>
        <dbReference type="EMBL" id="KUN32480.1"/>
    </source>
</evidence>